<dbReference type="InterPro" id="IPR018958">
    <property type="entry name" value="Knr4/Smi1-like_dom"/>
</dbReference>
<name>A0A5C5ZED6_9BACT</name>
<reference evidence="2 3" key="1">
    <citation type="submission" date="2019-02" db="EMBL/GenBank/DDBJ databases">
        <title>Deep-cultivation of Planctomycetes and their phenomic and genomic characterization uncovers novel biology.</title>
        <authorList>
            <person name="Wiegand S."/>
            <person name="Jogler M."/>
            <person name="Boedeker C."/>
            <person name="Pinto D."/>
            <person name="Vollmers J."/>
            <person name="Rivas-Marin E."/>
            <person name="Kohn T."/>
            <person name="Peeters S.H."/>
            <person name="Heuer A."/>
            <person name="Rast P."/>
            <person name="Oberbeckmann S."/>
            <person name="Bunk B."/>
            <person name="Jeske O."/>
            <person name="Meyerdierks A."/>
            <person name="Storesund J.E."/>
            <person name="Kallscheuer N."/>
            <person name="Luecker S."/>
            <person name="Lage O.M."/>
            <person name="Pohl T."/>
            <person name="Merkel B.J."/>
            <person name="Hornburger P."/>
            <person name="Mueller R.-W."/>
            <person name="Bruemmer F."/>
            <person name="Labrenz M."/>
            <person name="Spormann A.M."/>
            <person name="Op Den Camp H."/>
            <person name="Overmann J."/>
            <person name="Amann R."/>
            <person name="Jetten M.S.M."/>
            <person name="Mascher T."/>
            <person name="Medema M.H."/>
            <person name="Devos D.P."/>
            <person name="Kaster A.-K."/>
            <person name="Ovreas L."/>
            <person name="Rohde M."/>
            <person name="Galperin M.Y."/>
            <person name="Jogler C."/>
        </authorList>
    </citation>
    <scope>NUCLEOTIDE SEQUENCE [LARGE SCALE GENOMIC DNA]</scope>
    <source>
        <strain evidence="2 3">Pla123a</strain>
    </source>
</reference>
<sequence length="154" mass="16956">MPDRDKLQAMFVARFHVGDPPVPATEQQVESLGVELSTAVPEAYLSFITRFGAVYTPHILDAIVDAALDYSDVQNFLTVEQAITDTKAYWAAGMPEDVIGIASDCMGNFFGFRRQGAKSDDAPVVFFDHDFVDVSTVADSFDAFLTWYVENIGT</sequence>
<evidence type="ECO:0000259" key="1">
    <source>
        <dbReference type="Pfam" id="PF09346"/>
    </source>
</evidence>
<proteinExistence type="predicted"/>
<dbReference type="AlphaFoldDB" id="A0A5C5ZED6"/>
<evidence type="ECO:0000313" key="3">
    <source>
        <dbReference type="Proteomes" id="UP000318478"/>
    </source>
</evidence>
<comment type="caution">
    <text evidence="2">The sequence shown here is derived from an EMBL/GenBank/DDBJ whole genome shotgun (WGS) entry which is preliminary data.</text>
</comment>
<dbReference type="SUPFAM" id="SSF160631">
    <property type="entry name" value="SMI1/KNR4-like"/>
    <property type="match status" value="1"/>
</dbReference>
<dbReference type="Pfam" id="PF09346">
    <property type="entry name" value="SMI1_KNR4"/>
    <property type="match status" value="1"/>
</dbReference>
<feature type="domain" description="Knr4/Smi1-like" evidence="1">
    <location>
        <begin position="23"/>
        <end position="146"/>
    </location>
</feature>
<dbReference type="Proteomes" id="UP000318478">
    <property type="component" value="Unassembled WGS sequence"/>
</dbReference>
<gene>
    <name evidence="2" type="ORF">Pla123a_00170</name>
</gene>
<dbReference type="RefSeq" id="WP_146583492.1">
    <property type="nucleotide sequence ID" value="NZ_SJPO01000001.1"/>
</dbReference>
<organism evidence="2 3">
    <name type="scientific">Posidoniimonas polymericola</name>
    <dbReference type="NCBI Taxonomy" id="2528002"/>
    <lineage>
        <taxon>Bacteria</taxon>
        <taxon>Pseudomonadati</taxon>
        <taxon>Planctomycetota</taxon>
        <taxon>Planctomycetia</taxon>
        <taxon>Pirellulales</taxon>
        <taxon>Lacipirellulaceae</taxon>
        <taxon>Posidoniimonas</taxon>
    </lineage>
</organism>
<dbReference type="EMBL" id="SJPO01000001">
    <property type="protein sequence ID" value="TWT85211.1"/>
    <property type="molecule type" value="Genomic_DNA"/>
</dbReference>
<dbReference type="InterPro" id="IPR037883">
    <property type="entry name" value="Knr4/Smi1-like_sf"/>
</dbReference>
<evidence type="ECO:0000313" key="2">
    <source>
        <dbReference type="EMBL" id="TWT85211.1"/>
    </source>
</evidence>
<dbReference type="OrthoDB" id="1190024at2"/>
<keyword evidence="3" id="KW-1185">Reference proteome</keyword>
<accession>A0A5C5ZED6</accession>
<dbReference type="Gene3D" id="3.40.1580.10">
    <property type="entry name" value="SMI1/KNR4-like"/>
    <property type="match status" value="1"/>
</dbReference>
<protein>
    <submittedName>
        <fullName evidence="2">SMI1 / KNR4 family protein</fullName>
    </submittedName>
</protein>